<dbReference type="Proteomes" id="UP001156691">
    <property type="component" value="Unassembled WGS sequence"/>
</dbReference>
<keyword evidence="3" id="KW-1185">Reference proteome</keyword>
<comment type="caution">
    <text evidence="2">The sequence shown here is derived from an EMBL/GenBank/DDBJ whole genome shotgun (WGS) entry which is preliminary data.</text>
</comment>
<dbReference type="Pfam" id="PF13692">
    <property type="entry name" value="Glyco_trans_1_4"/>
    <property type="match status" value="1"/>
</dbReference>
<evidence type="ECO:0000313" key="2">
    <source>
        <dbReference type="EMBL" id="GLQ54623.1"/>
    </source>
</evidence>
<dbReference type="CDD" id="cd03814">
    <property type="entry name" value="GT4-like"/>
    <property type="match status" value="1"/>
</dbReference>
<evidence type="ECO:0000259" key="1">
    <source>
        <dbReference type="Pfam" id="PF13439"/>
    </source>
</evidence>
<dbReference type="InterPro" id="IPR028098">
    <property type="entry name" value="Glyco_trans_4-like_N"/>
</dbReference>
<dbReference type="GO" id="GO:0016740">
    <property type="term" value="F:transferase activity"/>
    <property type="evidence" value="ECO:0007669"/>
    <property type="project" value="UniProtKB-KW"/>
</dbReference>
<protein>
    <submittedName>
        <fullName evidence="2">Glycosyl transferase</fullName>
    </submittedName>
</protein>
<feature type="domain" description="Glycosyltransferase subfamily 4-like N-terminal" evidence="1">
    <location>
        <begin position="17"/>
        <end position="167"/>
    </location>
</feature>
<proteinExistence type="predicted"/>
<accession>A0ABQ5W4F6</accession>
<evidence type="ECO:0000313" key="3">
    <source>
        <dbReference type="Proteomes" id="UP001156691"/>
    </source>
</evidence>
<dbReference type="PANTHER" id="PTHR45947">
    <property type="entry name" value="SULFOQUINOVOSYL TRANSFERASE SQD2"/>
    <property type="match status" value="1"/>
</dbReference>
<sequence length="345" mass="38060">MPTKVLIVTDAWYPQTNGVVRSLSAMGRELARRGIVTTYLTPERFWTVPVPTYPEIRLSLTPIGAVGHIIDEDMPDHIHIATEGPLGLQARLHCADTGLRFTTSFHTRFPEYVAARVPVPPDWSYAYLRWFHADAATTLVPTASMLAELEERGFTHLKLWSRGVDAELFSPGPKNRFLDLPGPHLLYVGRVAPEKNVEAFLKTDMPGTKIVVGDGPQREELQHRYPDAVFLGYQFGEELASLYRSADVFVFPSLTDTFGNVMVEAMASGVPVAAYPVTGPRDVLTENAGAMDADLGIAIARALRLPRPAARARAESFTWKVSGDQFLSALVPAEGPRHHRFAKAS</sequence>
<dbReference type="Gene3D" id="3.40.50.2000">
    <property type="entry name" value="Glycogen Phosphorylase B"/>
    <property type="match status" value="2"/>
</dbReference>
<dbReference type="InterPro" id="IPR050194">
    <property type="entry name" value="Glycosyltransferase_grp1"/>
</dbReference>
<organism evidence="2 3">
    <name type="scientific">Devosia nitrariae</name>
    <dbReference type="NCBI Taxonomy" id="2071872"/>
    <lineage>
        <taxon>Bacteria</taxon>
        <taxon>Pseudomonadati</taxon>
        <taxon>Pseudomonadota</taxon>
        <taxon>Alphaproteobacteria</taxon>
        <taxon>Hyphomicrobiales</taxon>
        <taxon>Devosiaceae</taxon>
        <taxon>Devosia</taxon>
    </lineage>
</organism>
<dbReference type="SUPFAM" id="SSF53756">
    <property type="entry name" value="UDP-Glycosyltransferase/glycogen phosphorylase"/>
    <property type="match status" value="1"/>
</dbReference>
<name>A0ABQ5W4F6_9HYPH</name>
<reference evidence="3" key="1">
    <citation type="journal article" date="2019" name="Int. J. Syst. Evol. Microbiol.">
        <title>The Global Catalogue of Microorganisms (GCM) 10K type strain sequencing project: providing services to taxonomists for standard genome sequencing and annotation.</title>
        <authorList>
            <consortium name="The Broad Institute Genomics Platform"/>
            <consortium name="The Broad Institute Genome Sequencing Center for Infectious Disease"/>
            <person name="Wu L."/>
            <person name="Ma J."/>
        </authorList>
    </citation>
    <scope>NUCLEOTIDE SEQUENCE [LARGE SCALE GENOMIC DNA]</scope>
    <source>
        <strain evidence="3">NBRC 112416</strain>
    </source>
</reference>
<dbReference type="RefSeq" id="WP_284340073.1">
    <property type="nucleotide sequence ID" value="NZ_BSNS01000008.1"/>
</dbReference>
<dbReference type="Pfam" id="PF13439">
    <property type="entry name" value="Glyco_transf_4"/>
    <property type="match status" value="1"/>
</dbReference>
<dbReference type="PANTHER" id="PTHR45947:SF3">
    <property type="entry name" value="SULFOQUINOVOSYL TRANSFERASE SQD2"/>
    <property type="match status" value="1"/>
</dbReference>
<dbReference type="EMBL" id="BSNS01000008">
    <property type="protein sequence ID" value="GLQ54623.1"/>
    <property type="molecule type" value="Genomic_DNA"/>
</dbReference>
<gene>
    <name evidence="2" type="ORF">GCM10010862_18820</name>
</gene>
<keyword evidence="2" id="KW-0808">Transferase</keyword>